<dbReference type="PROSITE" id="PS00455">
    <property type="entry name" value="AMP_BINDING"/>
    <property type="match status" value="1"/>
</dbReference>
<evidence type="ECO:0000313" key="4">
    <source>
        <dbReference type="EMBL" id="SDL50777.1"/>
    </source>
</evidence>
<dbReference type="NCBIfam" id="TIGR01733">
    <property type="entry name" value="AA-adenyl-dom"/>
    <property type="match status" value="1"/>
</dbReference>
<evidence type="ECO:0000313" key="5">
    <source>
        <dbReference type="Proteomes" id="UP000199555"/>
    </source>
</evidence>
<evidence type="ECO:0000259" key="3">
    <source>
        <dbReference type="PROSITE" id="PS50075"/>
    </source>
</evidence>
<organism evidence="4 5">
    <name type="scientific">Paracoccus chinensis</name>
    <dbReference type="NCBI Taxonomy" id="525640"/>
    <lineage>
        <taxon>Bacteria</taxon>
        <taxon>Pseudomonadati</taxon>
        <taxon>Pseudomonadota</taxon>
        <taxon>Alphaproteobacteria</taxon>
        <taxon>Rhodobacterales</taxon>
        <taxon>Paracoccaceae</taxon>
        <taxon>Paracoccus</taxon>
    </lineage>
</organism>
<dbReference type="InterPro" id="IPR001242">
    <property type="entry name" value="Condensation_dom"/>
</dbReference>
<dbReference type="GO" id="GO:0005829">
    <property type="term" value="C:cytosol"/>
    <property type="evidence" value="ECO:0007669"/>
    <property type="project" value="TreeGrafter"/>
</dbReference>
<name>A0A1G9KMU3_9RHOB</name>
<dbReference type="InterPro" id="IPR023213">
    <property type="entry name" value="CAT-like_dom_sf"/>
</dbReference>
<dbReference type="RefSeq" id="WP_245688888.1">
    <property type="nucleotide sequence ID" value="NZ_FNGE01000012.1"/>
</dbReference>
<dbReference type="InterPro" id="IPR020802">
    <property type="entry name" value="TesA-like"/>
</dbReference>
<dbReference type="SUPFAM" id="SSF52777">
    <property type="entry name" value="CoA-dependent acyltransferases"/>
    <property type="match status" value="2"/>
</dbReference>
<dbReference type="GO" id="GO:0009366">
    <property type="term" value="C:enterobactin synthetase complex"/>
    <property type="evidence" value="ECO:0007669"/>
    <property type="project" value="TreeGrafter"/>
</dbReference>
<dbReference type="GO" id="GO:0031177">
    <property type="term" value="F:phosphopantetheine binding"/>
    <property type="evidence" value="ECO:0007669"/>
    <property type="project" value="InterPro"/>
</dbReference>
<dbReference type="GO" id="GO:0043041">
    <property type="term" value="P:amino acid activation for nonribosomal peptide biosynthetic process"/>
    <property type="evidence" value="ECO:0007669"/>
    <property type="project" value="TreeGrafter"/>
</dbReference>
<dbReference type="Gene3D" id="3.40.50.1820">
    <property type="entry name" value="alpha/beta hydrolase"/>
    <property type="match status" value="1"/>
</dbReference>
<dbReference type="SUPFAM" id="SSF47336">
    <property type="entry name" value="ACP-like"/>
    <property type="match status" value="1"/>
</dbReference>
<dbReference type="Pfam" id="PF00550">
    <property type="entry name" value="PP-binding"/>
    <property type="match status" value="1"/>
</dbReference>
<dbReference type="FunFam" id="3.40.50.12780:FF:000012">
    <property type="entry name" value="Non-ribosomal peptide synthetase"/>
    <property type="match status" value="1"/>
</dbReference>
<dbReference type="InterPro" id="IPR020845">
    <property type="entry name" value="AMP-binding_CS"/>
</dbReference>
<dbReference type="InterPro" id="IPR010071">
    <property type="entry name" value="AA_adenyl_dom"/>
</dbReference>
<dbReference type="InterPro" id="IPR000873">
    <property type="entry name" value="AMP-dep_synth/lig_dom"/>
</dbReference>
<dbReference type="SMART" id="SM00823">
    <property type="entry name" value="PKS_PP"/>
    <property type="match status" value="1"/>
</dbReference>
<dbReference type="InterPro" id="IPR042099">
    <property type="entry name" value="ANL_N_sf"/>
</dbReference>
<dbReference type="Gene3D" id="3.30.300.30">
    <property type="match status" value="1"/>
</dbReference>
<dbReference type="Gene3D" id="3.30.559.10">
    <property type="entry name" value="Chloramphenicol acetyltransferase-like domain"/>
    <property type="match status" value="1"/>
</dbReference>
<keyword evidence="2" id="KW-0597">Phosphoprotein</keyword>
<dbReference type="CDD" id="cd17646">
    <property type="entry name" value="A_NRPS_AB3403-like"/>
    <property type="match status" value="1"/>
</dbReference>
<dbReference type="Pfam" id="PF00501">
    <property type="entry name" value="AMP-binding"/>
    <property type="match status" value="1"/>
</dbReference>
<keyword evidence="5" id="KW-1185">Reference proteome</keyword>
<dbReference type="Gene3D" id="3.40.50.12780">
    <property type="entry name" value="N-terminal domain of ligase-like"/>
    <property type="match status" value="1"/>
</dbReference>
<dbReference type="InterPro" id="IPR036736">
    <property type="entry name" value="ACP-like_sf"/>
</dbReference>
<dbReference type="InterPro" id="IPR045851">
    <property type="entry name" value="AMP-bd_C_sf"/>
</dbReference>
<dbReference type="GO" id="GO:0047527">
    <property type="term" value="F:2,3-dihydroxybenzoate-serine ligase activity"/>
    <property type="evidence" value="ECO:0007669"/>
    <property type="project" value="TreeGrafter"/>
</dbReference>
<dbReference type="SUPFAM" id="SSF56801">
    <property type="entry name" value="Acetyl-CoA synthetase-like"/>
    <property type="match status" value="1"/>
</dbReference>
<sequence length="1324" mass="141483">MRAMGGTPLTEAQEGLWYFQALDPSNPILNTGQYLDLHGPLDEAALREAVARTIAESEALRLRFRPVAGGAMQVLGEPPELEWADLSDHADPEAEALCRMAEDSARPLDLAAEPVAAFSLYRLGPDRHLLYERIHHLALDGYGMVLVTNRIGDHYSALVNGTSVPVPFPPLSRADEADAAYRASPKRAEDAAWWRAAMQGMPEVTGPAPGRAVSGATFLRESRWLPSDLLAVLAEWSDAQRLNWTDVLTALTGAYLSRWTGGEVVAGLPFMVRMGRPIARVPCMAMNVLPQRIRPDEDALLADWIAPLAAEMREARRHGLYRSEQLRRDLGLIGGARRLYGPLINVQPFDRPPGFAGLEVGLHILGAGAVDDLTLTFRGDPISGMLFEVDANPGLYSPEDVAGHAARLPAFLSAALAQGRLAPVPTATADEIASAKALTAAAVHSVPDTTLTALIEAQMEATPEAPALVFGDVTLSYADLDRRSAVLAGRLAELGAGPETIVAVALDRSLELSIALVAILRAGAAYLPLDPDHPPERLARILDRAAPVVLLTSPELAGRFPDFGQTDDIADSPASGKQSAGLTSAVRSAVQNAARPRMPQCLLTSDWPQEGTAPATPPQPGNMAYVIYTSGSTGEPKGVVIEHRAIVNRLLWMRDHYGFTPRDRILQKTPATFDVSVWEFFLPCISGATLVMAPPGAHRDPTLLAGEIRSHGITTAHFVPSMLSAFLAAPASGGIRMARVFCSGEELTAELRDRFHARVSAELHNLYGPTEAAVDVSYWPAAPDDASNPLPIGWPVWNTRLAVLDVRGRPVPPGLPGNLYLGGVQLARGYLGRDDLTAERFVTGPDGQRLYATGDLARLRHDGAVIYLGRSDHQVKIRGLRIELGEIEAAIMGSGLAREAVVLAREEGGDKRLVAYVVPQGRWSEQAVAAHLEARLPAYMVPQAWVVLDALPVTSNGKLDRKSLPAPVFAAAGRAAETAAETLLASLYAEILTLPEPPPAEADFFALGGDSLSAVRLSLRIEEETGRDPGLGAIFEHPVIAALARVIEGGATTGGLSPLLLLAEGDPAQSPLFLVHPAGGLGWGYRRLAHALAPARRVWAIQHPGLDPDQPLPESLSALAADYARRIAGLVPEGPVHLAGWSVGGVIAQELASALADIGLDVGMVAALDSYPADVWRAEPDPDPVSALRALLAIAGHDPEAHTELDTREKVVGFLKAGDTPLGALPEQVLDSVVRVVTDTSGLVRRHHHRPHPGRLTHVRAGLGHGDRHLTAELWRPHGEVEALEVPFLHPRMISPEAVVLIAPMLKAAMDRAEQRALPQAAAE</sequence>
<dbReference type="Pfam" id="PF00975">
    <property type="entry name" value="Thioesterase"/>
    <property type="match status" value="1"/>
</dbReference>
<dbReference type="Gene3D" id="3.30.559.30">
    <property type="entry name" value="Nonribosomal peptide synthetase, condensation domain"/>
    <property type="match status" value="1"/>
</dbReference>
<feature type="domain" description="Carrier" evidence="3">
    <location>
        <begin position="975"/>
        <end position="1051"/>
    </location>
</feature>
<dbReference type="GO" id="GO:0009239">
    <property type="term" value="P:enterobactin biosynthetic process"/>
    <property type="evidence" value="ECO:0007669"/>
    <property type="project" value="TreeGrafter"/>
</dbReference>
<keyword evidence="1" id="KW-0596">Phosphopantetheine</keyword>
<dbReference type="SMART" id="SM00824">
    <property type="entry name" value="PKS_TE"/>
    <property type="match status" value="1"/>
</dbReference>
<dbReference type="PANTHER" id="PTHR45527">
    <property type="entry name" value="NONRIBOSOMAL PEPTIDE SYNTHETASE"/>
    <property type="match status" value="1"/>
</dbReference>
<evidence type="ECO:0000256" key="1">
    <source>
        <dbReference type="ARBA" id="ARBA00022450"/>
    </source>
</evidence>
<dbReference type="SUPFAM" id="SSF53474">
    <property type="entry name" value="alpha/beta-Hydrolases"/>
    <property type="match status" value="1"/>
</dbReference>
<dbReference type="PROSITE" id="PS50075">
    <property type="entry name" value="CARRIER"/>
    <property type="match status" value="1"/>
</dbReference>
<dbReference type="FunFam" id="3.30.300.30:FF:000010">
    <property type="entry name" value="Enterobactin synthetase component F"/>
    <property type="match status" value="1"/>
</dbReference>
<dbReference type="STRING" id="525640.SAMN04487971_11212"/>
<dbReference type="Proteomes" id="UP000199555">
    <property type="component" value="Unassembled WGS sequence"/>
</dbReference>
<protein>
    <submittedName>
        <fullName evidence="4">Enterobactin synthetase component F</fullName>
    </submittedName>
</protein>
<accession>A0A1G9KMU3</accession>
<proteinExistence type="predicted"/>
<dbReference type="InterPro" id="IPR029058">
    <property type="entry name" value="AB_hydrolase_fold"/>
</dbReference>
<dbReference type="InterPro" id="IPR020806">
    <property type="entry name" value="PKS_PP-bd"/>
</dbReference>
<dbReference type="Pfam" id="PF13193">
    <property type="entry name" value="AMP-binding_C"/>
    <property type="match status" value="1"/>
</dbReference>
<dbReference type="InterPro" id="IPR009081">
    <property type="entry name" value="PP-bd_ACP"/>
</dbReference>
<gene>
    <name evidence="4" type="ORF">SAMN04487971_11212</name>
</gene>
<dbReference type="Pfam" id="PF00668">
    <property type="entry name" value="Condensation"/>
    <property type="match status" value="1"/>
</dbReference>
<dbReference type="EMBL" id="FNGE01000012">
    <property type="protein sequence ID" value="SDL50777.1"/>
    <property type="molecule type" value="Genomic_DNA"/>
</dbReference>
<evidence type="ECO:0000256" key="2">
    <source>
        <dbReference type="ARBA" id="ARBA00022553"/>
    </source>
</evidence>
<dbReference type="InterPro" id="IPR025110">
    <property type="entry name" value="AMP-bd_C"/>
</dbReference>
<dbReference type="InterPro" id="IPR001031">
    <property type="entry name" value="Thioesterase"/>
</dbReference>
<reference evidence="5" key="1">
    <citation type="submission" date="2016-10" db="EMBL/GenBank/DDBJ databases">
        <authorList>
            <person name="Varghese N."/>
            <person name="Submissions S."/>
        </authorList>
    </citation>
    <scope>NUCLEOTIDE SEQUENCE [LARGE SCALE GENOMIC DNA]</scope>
    <source>
        <strain evidence="5">CGMCC 1.7655</strain>
    </source>
</reference>
<dbReference type="PANTHER" id="PTHR45527:SF1">
    <property type="entry name" value="FATTY ACID SYNTHASE"/>
    <property type="match status" value="1"/>
</dbReference>